<dbReference type="RefSeq" id="WP_044618819.1">
    <property type="nucleotide sequence ID" value="NZ_CP007142.1"/>
</dbReference>
<evidence type="ECO:0000313" key="1">
    <source>
        <dbReference type="EMBL" id="AJQ96925.1"/>
    </source>
</evidence>
<dbReference type="AlphaFoldDB" id="A0A0C5VC41"/>
<evidence type="ECO:0000313" key="2">
    <source>
        <dbReference type="Proteomes" id="UP000032266"/>
    </source>
</evidence>
<dbReference type="HOGENOM" id="CLU_859516_0_0_6"/>
<keyword evidence="2" id="KW-1185">Reference proteome</keyword>
<dbReference type="KEGG" id="gsn:YC6258_04893"/>
<dbReference type="EMBL" id="CP007142">
    <property type="protein sequence ID" value="AJQ96925.1"/>
    <property type="molecule type" value="Genomic_DNA"/>
</dbReference>
<gene>
    <name evidence="1" type="ORF">YC6258_04893</name>
</gene>
<dbReference type="PATRIC" id="fig|1445510.3.peg.4854"/>
<name>A0A0C5VC41_9GAMM</name>
<protein>
    <submittedName>
        <fullName evidence="1">Uncharacterized protein</fullName>
    </submittedName>
</protein>
<organism evidence="1 2">
    <name type="scientific">Gynuella sunshinyii YC6258</name>
    <dbReference type="NCBI Taxonomy" id="1445510"/>
    <lineage>
        <taxon>Bacteria</taxon>
        <taxon>Pseudomonadati</taxon>
        <taxon>Pseudomonadota</taxon>
        <taxon>Gammaproteobacteria</taxon>
        <taxon>Oceanospirillales</taxon>
        <taxon>Saccharospirillaceae</taxon>
        <taxon>Gynuella</taxon>
    </lineage>
</organism>
<proteinExistence type="predicted"/>
<sequence>MSTDLSKLCADFLRQNHTSRSTEKLKASHARELVAAFFGYKSHAALMAEKAYPLDRLEEAYIFVPDIPLMNDRRAKLGGLPDDLTSSIDIAKLLSGMLSDEGLCGGNIWLYDSLETYIAEVLLPDCQTLIDDQLSGTMAETNAGFFDSPYYDDVQIEDRGDELVAIAKTQYKGEPLDDKPFCGDTIDMVVQVALPRMAGKRGFYDFELEVGGSVNDDWVDPELRYGKRPRSNLAAELGITNDDLELLEWETLENSSDDGLLYDYVLTFDESCPLEILEKIDGLNDDRTIRVSVNAFDNPYPDEPDEAMHYEVPNVRPKDQWLEMTGGFRFGETLEQFQHRQAEIHALRNRIAQGQATPNDIDRLSHLLGTDQDDEFGDMF</sequence>
<dbReference type="Proteomes" id="UP000032266">
    <property type="component" value="Chromosome"/>
</dbReference>
<dbReference type="OrthoDB" id="1235060at2"/>
<reference evidence="1 2" key="1">
    <citation type="submission" date="2014-01" db="EMBL/GenBank/DDBJ databases">
        <title>Full genme sequencing of cellulolytic bacterium Gynuella sunshinyii YC6258T gen. nov., sp. nov.</title>
        <authorList>
            <person name="Khan H."/>
            <person name="Chung E.J."/>
            <person name="Chung Y.R."/>
        </authorList>
    </citation>
    <scope>NUCLEOTIDE SEQUENCE [LARGE SCALE GENOMIC DNA]</scope>
    <source>
        <strain evidence="1 2">YC6258</strain>
    </source>
</reference>
<accession>A0A0C5VC41</accession>